<evidence type="ECO:0000313" key="2">
    <source>
        <dbReference type="Proteomes" id="UP000245626"/>
    </source>
</evidence>
<sequence>MSLTSRLSDKLLEEFEAQQSRESQTLKLEYPHPHPFAGAGPGPFAGASQDAPNLENFHLKVGETGTIGSGGLMNQKHSSSQFSEIGETQQPGPSHNGGALQTTHISRFNGTEFNLYDYPAGWGSQSEPVLTQDTASRLATLQAKLNQRLGPEYLSQRPGPGGGKKLTYVEGWKLVDLANEVFGFNGWSTRIVKMDVDYLDVSPDGSRCNAGVSCIVRVTLRDGAFHEDLGYGHSENAKGKHAALEKCKKEAVTDATKRALKSFGKLLGNCTYDHQYTNNALKVPIPTPKFDPSRLHRRSEFQTVPAPVLSPAAINPPVLGSESSALSGPAPPAVGEPMGPPAQVPKRSKTAPPVPPPKNASPTMMTEETHHEEPPTIRRGDQTEAQAKLAAARLERSQKAQAAYKKKQIDLQQEKSNQGDSTPAAALRRANTCNVQTDSSRVGPSATAAAAIDGRPCVAARSTPRPDTAEMLASLDDESMNEVLDFYDETDTADAEAQSMALELEENFSNGDDDLPDDLLYGLDPGYMEAANDSGIGLVDSRKDERIQVKKEKVATSHVVAVEAVKGNGHRTSERPRRAAAAAAAALSNQVAPSNPQVRRSSSVGRFLRPDDISDCQEAKLSSCPATREKGGDILPVAIGKPVGHGFVSTSGVKRRMENEIVPSTSPDRPRRHQAQANSHHRQHVHREPLSPLAVDAQGNVKRHREG</sequence>
<protein>
    <submittedName>
        <fullName evidence="1">Uncharacterized protein</fullName>
    </submittedName>
</protein>
<organism evidence="1 2">
    <name type="scientific">Violaceomyces palustris</name>
    <dbReference type="NCBI Taxonomy" id="1673888"/>
    <lineage>
        <taxon>Eukaryota</taxon>
        <taxon>Fungi</taxon>
        <taxon>Dikarya</taxon>
        <taxon>Basidiomycota</taxon>
        <taxon>Ustilaginomycotina</taxon>
        <taxon>Ustilaginomycetes</taxon>
        <taxon>Violaceomycetales</taxon>
        <taxon>Violaceomycetaceae</taxon>
        <taxon>Violaceomyces</taxon>
    </lineage>
</organism>
<reference evidence="1 2" key="1">
    <citation type="journal article" date="2018" name="Mol. Biol. Evol.">
        <title>Broad Genomic Sampling Reveals a Smut Pathogenic Ancestry of the Fungal Clade Ustilaginomycotina.</title>
        <authorList>
            <person name="Kijpornyongpan T."/>
            <person name="Mondo S.J."/>
            <person name="Barry K."/>
            <person name="Sandor L."/>
            <person name="Lee J."/>
            <person name="Lipzen A."/>
            <person name="Pangilinan J."/>
            <person name="LaButti K."/>
            <person name="Hainaut M."/>
            <person name="Henrissat B."/>
            <person name="Grigoriev I.V."/>
            <person name="Spatafora J.W."/>
            <person name="Aime M.C."/>
        </authorList>
    </citation>
    <scope>NUCLEOTIDE SEQUENCE [LARGE SCALE GENOMIC DNA]</scope>
    <source>
        <strain evidence="1 2">SA 807</strain>
    </source>
</reference>
<evidence type="ECO:0000313" key="1">
    <source>
        <dbReference type="EMBL" id="PWN50635.1"/>
    </source>
</evidence>
<dbReference type="Proteomes" id="UP000245626">
    <property type="component" value="Unassembled WGS sequence"/>
</dbReference>
<keyword evidence="2" id="KW-1185">Reference proteome</keyword>
<proteinExistence type="predicted"/>
<accession>A0ACD0NXS0</accession>
<name>A0ACD0NXS0_9BASI</name>
<dbReference type="EMBL" id="KZ819912">
    <property type="protein sequence ID" value="PWN50635.1"/>
    <property type="molecule type" value="Genomic_DNA"/>
</dbReference>
<gene>
    <name evidence="1" type="ORF">IE53DRAFT_387042</name>
</gene>